<dbReference type="SUPFAM" id="SSF55874">
    <property type="entry name" value="ATPase domain of HSP90 chaperone/DNA topoisomerase II/histidine kinase"/>
    <property type="match status" value="1"/>
</dbReference>
<evidence type="ECO:0000313" key="7">
    <source>
        <dbReference type="Proteomes" id="UP000249135"/>
    </source>
</evidence>
<evidence type="ECO:0000256" key="4">
    <source>
        <dbReference type="SAM" id="Phobius"/>
    </source>
</evidence>
<dbReference type="SMART" id="SM00387">
    <property type="entry name" value="HATPase_c"/>
    <property type="match status" value="1"/>
</dbReference>
<accession>A0A2W5RVH3</accession>
<keyword evidence="6" id="KW-0808">Transferase</keyword>
<evidence type="ECO:0000259" key="5">
    <source>
        <dbReference type="PROSITE" id="PS50109"/>
    </source>
</evidence>
<keyword evidence="4" id="KW-0812">Transmembrane</keyword>
<keyword evidence="6" id="KW-0418">Kinase</keyword>
<proteinExistence type="predicted"/>
<evidence type="ECO:0000256" key="3">
    <source>
        <dbReference type="SAM" id="Coils"/>
    </source>
</evidence>
<comment type="catalytic activity">
    <reaction evidence="1">
        <text>ATP + protein L-histidine = ADP + protein N-phospho-L-histidine.</text>
        <dbReference type="EC" id="2.7.13.3"/>
    </reaction>
</comment>
<dbReference type="PANTHER" id="PTHR34220">
    <property type="entry name" value="SENSOR HISTIDINE KINASE YPDA"/>
    <property type="match status" value="1"/>
</dbReference>
<dbReference type="Pfam" id="PF06580">
    <property type="entry name" value="His_kinase"/>
    <property type="match status" value="1"/>
</dbReference>
<dbReference type="GO" id="GO:0016020">
    <property type="term" value="C:membrane"/>
    <property type="evidence" value="ECO:0007669"/>
    <property type="project" value="InterPro"/>
</dbReference>
<dbReference type="EC" id="2.7.13.3" evidence="2"/>
<protein>
    <recommendedName>
        <fullName evidence="2">histidine kinase</fullName>
        <ecNumber evidence="2">2.7.13.3</ecNumber>
    </recommendedName>
</protein>
<dbReference type="Proteomes" id="UP000249135">
    <property type="component" value="Unassembled WGS sequence"/>
</dbReference>
<sequence length="360" mass="38974">MSIDWRDAVRHWLQVLALCSVVAVFTTLMWPNRSYGSQLVYSVCIGSLCWATMEFGRYLIPAKYCHVDPEGRRGWPQGWYGLVLTAAGIAVGFYVGDWLAFQLIGPASPGRAAGSRDGGTGLYVTIAAAAIGAYYFHSRGKAAALAAEIAKAERDASEAKLKLLETQLEPHMLFNTLANLRVLITLDPPRAVAMLDRLNGYLRATLAGSRATQHPLAQEFARLADYLELMAVRMGDRLRFTLDLPEDLREVPVPPLLLQPLVENAIRHGLEPKVEGGEIHVSARREPAADGPRLVLEVADTGVGLAPDAGSAVPPPQEDGGGFGVQQVRERLHTLYGERGTMELIAAPAGGTRATVTFPL</sequence>
<keyword evidence="4" id="KW-1133">Transmembrane helix</keyword>
<dbReference type="PROSITE" id="PS50109">
    <property type="entry name" value="HIS_KIN"/>
    <property type="match status" value="1"/>
</dbReference>
<dbReference type="Gene3D" id="3.30.565.10">
    <property type="entry name" value="Histidine kinase-like ATPase, C-terminal domain"/>
    <property type="match status" value="1"/>
</dbReference>
<keyword evidence="3" id="KW-0175">Coiled coil</keyword>
<name>A0A2W5RVH3_VARPD</name>
<reference evidence="6 7" key="1">
    <citation type="submission" date="2017-08" db="EMBL/GenBank/DDBJ databases">
        <title>Infants hospitalized years apart are colonized by the same room-sourced microbial strains.</title>
        <authorList>
            <person name="Brooks B."/>
            <person name="Olm M.R."/>
            <person name="Firek B.A."/>
            <person name="Baker R."/>
            <person name="Thomas B.C."/>
            <person name="Morowitz M.J."/>
            <person name="Banfield J.F."/>
        </authorList>
    </citation>
    <scope>NUCLEOTIDE SEQUENCE [LARGE SCALE GENOMIC DNA]</scope>
    <source>
        <strain evidence="6">S2_005_003_R2_41</strain>
    </source>
</reference>
<dbReference type="GO" id="GO:0000155">
    <property type="term" value="F:phosphorelay sensor kinase activity"/>
    <property type="evidence" value="ECO:0007669"/>
    <property type="project" value="InterPro"/>
</dbReference>
<dbReference type="InterPro" id="IPR004358">
    <property type="entry name" value="Sig_transdc_His_kin-like_C"/>
</dbReference>
<feature type="domain" description="Histidine kinase" evidence="5">
    <location>
        <begin position="196"/>
        <end position="360"/>
    </location>
</feature>
<dbReference type="PRINTS" id="PR00344">
    <property type="entry name" value="BCTRLSENSOR"/>
</dbReference>
<feature type="coiled-coil region" evidence="3">
    <location>
        <begin position="142"/>
        <end position="169"/>
    </location>
</feature>
<evidence type="ECO:0000256" key="1">
    <source>
        <dbReference type="ARBA" id="ARBA00000085"/>
    </source>
</evidence>
<feature type="transmembrane region" description="Helical" evidence="4">
    <location>
        <begin position="79"/>
        <end position="100"/>
    </location>
</feature>
<evidence type="ECO:0000313" key="6">
    <source>
        <dbReference type="EMBL" id="PZQ67110.1"/>
    </source>
</evidence>
<dbReference type="InterPro" id="IPR005467">
    <property type="entry name" value="His_kinase_dom"/>
</dbReference>
<comment type="caution">
    <text evidence="6">The sequence shown here is derived from an EMBL/GenBank/DDBJ whole genome shotgun (WGS) entry which is preliminary data.</text>
</comment>
<evidence type="ECO:0000256" key="2">
    <source>
        <dbReference type="ARBA" id="ARBA00012438"/>
    </source>
</evidence>
<gene>
    <name evidence="6" type="ORF">DI563_22060</name>
</gene>
<organism evidence="6 7">
    <name type="scientific">Variovorax paradoxus</name>
    <dbReference type="NCBI Taxonomy" id="34073"/>
    <lineage>
        <taxon>Bacteria</taxon>
        <taxon>Pseudomonadati</taxon>
        <taxon>Pseudomonadota</taxon>
        <taxon>Betaproteobacteria</taxon>
        <taxon>Burkholderiales</taxon>
        <taxon>Comamonadaceae</taxon>
        <taxon>Variovorax</taxon>
    </lineage>
</organism>
<dbReference type="PANTHER" id="PTHR34220:SF9">
    <property type="entry name" value="SIGNAL TRANSDUCTION HISTIDINE KINASE INTERNAL REGION DOMAIN-CONTAINING PROTEIN"/>
    <property type="match status" value="1"/>
</dbReference>
<dbReference type="InterPro" id="IPR036890">
    <property type="entry name" value="HATPase_C_sf"/>
</dbReference>
<dbReference type="AlphaFoldDB" id="A0A2W5RVH3"/>
<dbReference type="InterPro" id="IPR010559">
    <property type="entry name" value="Sig_transdc_His_kin_internal"/>
</dbReference>
<dbReference type="Pfam" id="PF02518">
    <property type="entry name" value="HATPase_c"/>
    <property type="match status" value="1"/>
</dbReference>
<keyword evidence="4" id="KW-0472">Membrane</keyword>
<feature type="transmembrane region" description="Helical" evidence="4">
    <location>
        <begin position="12"/>
        <end position="32"/>
    </location>
</feature>
<dbReference type="InterPro" id="IPR003594">
    <property type="entry name" value="HATPase_dom"/>
</dbReference>
<feature type="transmembrane region" description="Helical" evidence="4">
    <location>
        <begin position="38"/>
        <end position="59"/>
    </location>
</feature>
<dbReference type="EMBL" id="QFPP01000369">
    <property type="protein sequence ID" value="PZQ67110.1"/>
    <property type="molecule type" value="Genomic_DNA"/>
</dbReference>
<dbReference type="InterPro" id="IPR050640">
    <property type="entry name" value="Bact_2-comp_sensor_kinase"/>
</dbReference>
<feature type="transmembrane region" description="Helical" evidence="4">
    <location>
        <begin position="120"/>
        <end position="136"/>
    </location>
</feature>